<dbReference type="SMART" id="SM00283">
    <property type="entry name" value="MA"/>
    <property type="match status" value="1"/>
</dbReference>
<evidence type="ECO:0000256" key="3">
    <source>
        <dbReference type="ARBA" id="ARBA00029447"/>
    </source>
</evidence>
<reference evidence="9 10" key="1">
    <citation type="journal article" date="2017" name="Int. J. Syst. Evol. Microbiol.">
        <title>Ramlibacter monticola sp. nov., isolated from forest soil.</title>
        <authorList>
            <person name="Chaudhary D.K."/>
            <person name="Kim J."/>
        </authorList>
    </citation>
    <scope>NUCLEOTIDE SEQUENCE [LARGE SCALE GENOMIC DNA]</scope>
    <source>
        <strain evidence="9 10">KACC 19175</strain>
    </source>
</reference>
<keyword evidence="4" id="KW-0807">Transducer</keyword>
<evidence type="ECO:0000259" key="8">
    <source>
        <dbReference type="PROSITE" id="PS50885"/>
    </source>
</evidence>
<dbReference type="GO" id="GO:0005886">
    <property type="term" value="C:plasma membrane"/>
    <property type="evidence" value="ECO:0007669"/>
    <property type="project" value="TreeGrafter"/>
</dbReference>
<comment type="caution">
    <text evidence="9">The sequence shown here is derived from an EMBL/GenBank/DDBJ whole genome shotgun (WGS) entry which is preliminary data.</text>
</comment>
<dbReference type="PROSITE" id="PS50885">
    <property type="entry name" value="HAMP"/>
    <property type="match status" value="1"/>
</dbReference>
<dbReference type="SMART" id="SM00304">
    <property type="entry name" value="HAMP"/>
    <property type="match status" value="1"/>
</dbReference>
<dbReference type="InterPro" id="IPR004089">
    <property type="entry name" value="MCPsignal_dom"/>
</dbReference>
<dbReference type="InterPro" id="IPR004090">
    <property type="entry name" value="Chemotax_Me-accpt_rcpt"/>
</dbReference>
<keyword evidence="2" id="KW-0488">Methylation</keyword>
<dbReference type="GO" id="GO:0007165">
    <property type="term" value="P:signal transduction"/>
    <property type="evidence" value="ECO:0007669"/>
    <property type="project" value="UniProtKB-KW"/>
</dbReference>
<dbReference type="FunFam" id="1.10.287.950:FF:000001">
    <property type="entry name" value="Methyl-accepting chemotaxis sensory transducer"/>
    <property type="match status" value="1"/>
</dbReference>
<dbReference type="CDD" id="cd11386">
    <property type="entry name" value="MCP_signal"/>
    <property type="match status" value="1"/>
</dbReference>
<evidence type="ECO:0000256" key="5">
    <source>
        <dbReference type="SAM" id="MobiDB-lite"/>
    </source>
</evidence>
<dbReference type="GO" id="GO:0006935">
    <property type="term" value="P:chemotaxis"/>
    <property type="evidence" value="ECO:0007669"/>
    <property type="project" value="InterPro"/>
</dbReference>
<organism evidence="9 10">
    <name type="scientific">Ramlibacter monticola</name>
    <dbReference type="NCBI Taxonomy" id="1926872"/>
    <lineage>
        <taxon>Bacteria</taxon>
        <taxon>Pseudomonadati</taxon>
        <taxon>Pseudomonadota</taxon>
        <taxon>Betaproteobacteria</taxon>
        <taxon>Burkholderiales</taxon>
        <taxon>Comamonadaceae</taxon>
        <taxon>Ramlibacter</taxon>
    </lineage>
</organism>
<comment type="similarity">
    <text evidence="3">Belongs to the methyl-accepting chemotaxis (MCP) protein family.</text>
</comment>
<evidence type="ECO:0000256" key="6">
    <source>
        <dbReference type="SAM" id="Phobius"/>
    </source>
</evidence>
<dbReference type="Pfam" id="PF00015">
    <property type="entry name" value="MCPsignal"/>
    <property type="match status" value="1"/>
</dbReference>
<proteinExistence type="inferred from homology"/>
<dbReference type="PRINTS" id="PR00260">
    <property type="entry name" value="CHEMTRNSDUCR"/>
</dbReference>
<name>A0A936Z4L6_9BURK</name>
<dbReference type="Pfam" id="PF00672">
    <property type="entry name" value="HAMP"/>
    <property type="match status" value="1"/>
</dbReference>
<feature type="domain" description="HAMP" evidence="8">
    <location>
        <begin position="66"/>
        <end position="118"/>
    </location>
</feature>
<dbReference type="EMBL" id="JAEQNE010000007">
    <property type="protein sequence ID" value="MBL0393966.1"/>
    <property type="molecule type" value="Genomic_DNA"/>
</dbReference>
<evidence type="ECO:0000256" key="4">
    <source>
        <dbReference type="PROSITE-ProRule" id="PRU00284"/>
    </source>
</evidence>
<dbReference type="InterPro" id="IPR051310">
    <property type="entry name" value="MCP_chemotaxis"/>
</dbReference>
<sequence>MAMQNADTAFQAVEQEVDALVSLEQRLARASHEAAGIAYHRTLAVLAALVAAAVAAAVLVAWKMSRTIVRPLHTAMAAANRIAEGDLSVQVHARGSDESAQLLRAVGGMNDGLRRLVGEVSSGARMVADTSAQIAQGNVDLSQRTEEQASTLEETASSMEELTSSVTQNAQNARQASELARGAADVARKGGSVVGEVVSTMDGISGASRRISEIIGVIDGIAFQTNILALNAAVEAARAGEQGRGFAVVAGEVRQLAQRSAEAAKQIKALIGDSVTKVEAGTRQVDAAGRTMNEIVASVSRVSDLIADIAAASQEQSAGIGQVNTAVTQMEQVVQQNASLVEESSAATEAMKQQAATLLELVTRFRLGEEHAAAQAAPVQAAPVQAAPVQAAPVQVAPVQVAPAPAPAAPRPALEAEVPTIKVRPAAALPRKEPAFSPPPKAPAKAPQAGAGWQEF</sequence>
<feature type="compositionally biased region" description="Low complexity" evidence="5">
    <location>
        <begin position="443"/>
        <end position="456"/>
    </location>
</feature>
<dbReference type="Proteomes" id="UP000599109">
    <property type="component" value="Unassembled WGS sequence"/>
</dbReference>
<evidence type="ECO:0000313" key="10">
    <source>
        <dbReference type="Proteomes" id="UP000599109"/>
    </source>
</evidence>
<accession>A0A936Z4L6</accession>
<dbReference type="PANTHER" id="PTHR43531">
    <property type="entry name" value="PROTEIN ICFG"/>
    <property type="match status" value="1"/>
</dbReference>
<dbReference type="PANTHER" id="PTHR43531:SF14">
    <property type="entry name" value="METHYL-ACCEPTING CHEMOTAXIS PROTEIN I-RELATED"/>
    <property type="match status" value="1"/>
</dbReference>
<dbReference type="Gene3D" id="1.10.287.950">
    <property type="entry name" value="Methyl-accepting chemotaxis protein"/>
    <property type="match status" value="1"/>
</dbReference>
<dbReference type="GO" id="GO:0004888">
    <property type="term" value="F:transmembrane signaling receptor activity"/>
    <property type="evidence" value="ECO:0007669"/>
    <property type="project" value="InterPro"/>
</dbReference>
<keyword evidence="6" id="KW-0812">Transmembrane</keyword>
<feature type="transmembrane region" description="Helical" evidence="6">
    <location>
        <begin position="43"/>
        <end position="62"/>
    </location>
</feature>
<feature type="domain" description="Methyl-accepting transducer" evidence="7">
    <location>
        <begin position="123"/>
        <end position="352"/>
    </location>
</feature>
<gene>
    <name evidence="9" type="ORF">JJ685_22705</name>
</gene>
<evidence type="ECO:0000259" key="7">
    <source>
        <dbReference type="PROSITE" id="PS50111"/>
    </source>
</evidence>
<keyword evidence="10" id="KW-1185">Reference proteome</keyword>
<dbReference type="InterPro" id="IPR003660">
    <property type="entry name" value="HAMP_dom"/>
</dbReference>
<dbReference type="SUPFAM" id="SSF58104">
    <property type="entry name" value="Methyl-accepting chemotaxis protein (MCP) signaling domain"/>
    <property type="match status" value="1"/>
</dbReference>
<protein>
    <submittedName>
        <fullName evidence="9">HAMP domain-containing protein</fullName>
    </submittedName>
</protein>
<keyword evidence="6" id="KW-1133">Transmembrane helix</keyword>
<dbReference type="CDD" id="cd06225">
    <property type="entry name" value="HAMP"/>
    <property type="match status" value="1"/>
</dbReference>
<feature type="region of interest" description="Disordered" evidence="5">
    <location>
        <begin position="425"/>
        <end position="456"/>
    </location>
</feature>
<dbReference type="AlphaFoldDB" id="A0A936Z4L6"/>
<evidence type="ECO:0000313" key="9">
    <source>
        <dbReference type="EMBL" id="MBL0393966.1"/>
    </source>
</evidence>
<dbReference type="PROSITE" id="PS50111">
    <property type="entry name" value="CHEMOTAXIS_TRANSDUC_2"/>
    <property type="match status" value="1"/>
</dbReference>
<comment type="subcellular location">
    <subcellularLocation>
        <location evidence="1">Membrane</location>
    </subcellularLocation>
</comment>
<evidence type="ECO:0000256" key="2">
    <source>
        <dbReference type="ARBA" id="ARBA00022481"/>
    </source>
</evidence>
<keyword evidence="6" id="KW-0472">Membrane</keyword>
<evidence type="ECO:0000256" key="1">
    <source>
        <dbReference type="ARBA" id="ARBA00004370"/>
    </source>
</evidence>